<evidence type="ECO:0000256" key="1">
    <source>
        <dbReference type="SAM" id="MobiDB-lite"/>
    </source>
</evidence>
<name>A0A5D3B1Z1_9TREE</name>
<feature type="region of interest" description="Disordered" evidence="1">
    <location>
        <begin position="1"/>
        <end position="135"/>
    </location>
</feature>
<evidence type="ECO:0000313" key="2">
    <source>
        <dbReference type="EMBL" id="TYJ56206.1"/>
    </source>
</evidence>
<keyword evidence="3" id="KW-1185">Reference proteome</keyword>
<comment type="caution">
    <text evidence="2">The sequence shown here is derived from an EMBL/GenBank/DDBJ whole genome shotgun (WGS) entry which is preliminary data.</text>
</comment>
<feature type="compositionally biased region" description="Basic and acidic residues" evidence="1">
    <location>
        <begin position="115"/>
        <end position="127"/>
    </location>
</feature>
<evidence type="ECO:0000313" key="3">
    <source>
        <dbReference type="Proteomes" id="UP000322245"/>
    </source>
</evidence>
<dbReference type="AlphaFoldDB" id="A0A5D3B1Z1"/>
<gene>
    <name evidence="2" type="ORF">B9479_003050</name>
</gene>
<protein>
    <submittedName>
        <fullName evidence="2">Uncharacterized protein</fullName>
    </submittedName>
</protein>
<reference evidence="2 3" key="1">
    <citation type="submission" date="2017-05" db="EMBL/GenBank/DDBJ databases">
        <title>The Genome Sequence of Tsuchiyaea wingfieldii DSM 27421.</title>
        <authorList>
            <person name="Cuomo C."/>
            <person name="Passer A."/>
            <person name="Billmyre B."/>
            <person name="Heitman J."/>
        </authorList>
    </citation>
    <scope>NUCLEOTIDE SEQUENCE [LARGE SCALE GENOMIC DNA]</scope>
    <source>
        <strain evidence="2 3">DSM 27421</strain>
    </source>
</reference>
<proteinExistence type="predicted"/>
<sequence length="135" mass="14430">MSQDDNKSNKPSGGYTFFPSQVGYSTDAPPSRPPASPGTRARMEAASAYSAVEEPQEPAVETTSPPRSRRPSTNTRTVSPWSAMSSRPTEEENAIYSNAISNKGSVGPPPPTDEEVQRQARARDAKAESGIFGNN</sequence>
<dbReference type="Proteomes" id="UP000322245">
    <property type="component" value="Unassembled WGS sequence"/>
</dbReference>
<dbReference type="EMBL" id="NIDF01000027">
    <property type="protein sequence ID" value="TYJ56206.1"/>
    <property type="molecule type" value="Genomic_DNA"/>
</dbReference>
<feature type="compositionally biased region" description="Low complexity" evidence="1">
    <location>
        <begin position="62"/>
        <end position="80"/>
    </location>
</feature>
<organism evidence="2 3">
    <name type="scientific">Cryptococcus floricola</name>
    <dbReference type="NCBI Taxonomy" id="2591691"/>
    <lineage>
        <taxon>Eukaryota</taxon>
        <taxon>Fungi</taxon>
        <taxon>Dikarya</taxon>
        <taxon>Basidiomycota</taxon>
        <taxon>Agaricomycotina</taxon>
        <taxon>Tremellomycetes</taxon>
        <taxon>Tremellales</taxon>
        <taxon>Cryptococcaceae</taxon>
        <taxon>Cryptococcus</taxon>
    </lineage>
</organism>
<feature type="compositionally biased region" description="Polar residues" evidence="1">
    <location>
        <begin position="95"/>
        <end position="104"/>
    </location>
</feature>
<accession>A0A5D3B1Z1</accession>